<name>D3Q8X7_STANL</name>
<dbReference type="AlphaFoldDB" id="D3Q8X7"/>
<feature type="compositionally biased region" description="Polar residues" evidence="1">
    <location>
        <begin position="279"/>
        <end position="289"/>
    </location>
</feature>
<dbReference type="EMBL" id="CP001778">
    <property type="protein sequence ID" value="ADD40586.1"/>
    <property type="molecule type" value="Genomic_DNA"/>
</dbReference>
<feature type="region of interest" description="Disordered" evidence="1">
    <location>
        <begin position="249"/>
        <end position="485"/>
    </location>
</feature>
<dbReference type="RefSeq" id="WP_013016157.1">
    <property type="nucleotide sequence ID" value="NC_013947.1"/>
</dbReference>
<organism evidence="2 3">
    <name type="scientific">Stackebrandtia nassauensis (strain DSM 44728 / CIP 108903 / NRRL B-16338 / NBRC 102104 / LLR-40K-21)</name>
    <dbReference type="NCBI Taxonomy" id="446470"/>
    <lineage>
        <taxon>Bacteria</taxon>
        <taxon>Bacillati</taxon>
        <taxon>Actinomycetota</taxon>
        <taxon>Actinomycetes</taxon>
        <taxon>Glycomycetales</taxon>
        <taxon>Glycomycetaceae</taxon>
        <taxon>Stackebrandtia</taxon>
    </lineage>
</organism>
<dbReference type="OrthoDB" id="9977765at2"/>
<feature type="compositionally biased region" description="Basic and acidic residues" evidence="1">
    <location>
        <begin position="268"/>
        <end position="278"/>
    </location>
</feature>
<feature type="compositionally biased region" description="Basic and acidic residues" evidence="1">
    <location>
        <begin position="185"/>
        <end position="199"/>
    </location>
</feature>
<dbReference type="KEGG" id="sna:Snas_0875"/>
<evidence type="ECO:0000256" key="1">
    <source>
        <dbReference type="SAM" id="MobiDB-lite"/>
    </source>
</evidence>
<dbReference type="STRING" id="446470.Snas_0875"/>
<proteinExistence type="predicted"/>
<evidence type="ECO:0000313" key="3">
    <source>
        <dbReference type="Proteomes" id="UP000000844"/>
    </source>
</evidence>
<reference evidence="2 3" key="1">
    <citation type="journal article" date="2009" name="Stand. Genomic Sci.">
        <title>Complete genome sequence of Stackebrandtia nassauensis type strain (LLR-40K-21).</title>
        <authorList>
            <person name="Munk C."/>
            <person name="Lapidus A."/>
            <person name="Copeland A."/>
            <person name="Jando M."/>
            <person name="Mayilraj S."/>
            <person name="Glavina Del Rio T."/>
            <person name="Nolan M."/>
            <person name="Chen F."/>
            <person name="Lucas S."/>
            <person name="Tice H."/>
            <person name="Cheng J.F."/>
            <person name="Han C."/>
            <person name="Detter J.C."/>
            <person name="Bruce D."/>
            <person name="Goodwin L."/>
            <person name="Chain P."/>
            <person name="Pitluck S."/>
            <person name="Goker M."/>
            <person name="Ovchinikova G."/>
            <person name="Pati A."/>
            <person name="Ivanova N."/>
            <person name="Mavromatis K."/>
            <person name="Chen A."/>
            <person name="Palaniappan K."/>
            <person name="Land M."/>
            <person name="Hauser L."/>
            <person name="Chang Y.J."/>
            <person name="Jeffries C.D."/>
            <person name="Bristow J."/>
            <person name="Eisen J.A."/>
            <person name="Markowitz V."/>
            <person name="Hugenholtz P."/>
            <person name="Kyrpides N.C."/>
            <person name="Klenk H.P."/>
        </authorList>
    </citation>
    <scope>NUCLEOTIDE SEQUENCE [LARGE SCALE GENOMIC DNA]</scope>
    <source>
        <strain evidence="3">DSM 44728 / CIP 108903 / NRRL B-16338 / NBRC 102104 / LLR-40K-21</strain>
    </source>
</reference>
<feature type="compositionally biased region" description="Pro residues" evidence="1">
    <location>
        <begin position="422"/>
        <end position="431"/>
    </location>
</feature>
<gene>
    <name evidence="2" type="ordered locus">Snas_0875</name>
</gene>
<feature type="region of interest" description="Disordered" evidence="1">
    <location>
        <begin position="171"/>
        <end position="217"/>
    </location>
</feature>
<feature type="compositionally biased region" description="Basic and acidic residues" evidence="1">
    <location>
        <begin position="301"/>
        <end position="313"/>
    </location>
</feature>
<sequence length="485" mass="52361">MNGYYDRFTGLNLDEILEITGTDSAHSDELRRQGAGLKALSDKLDESIGAMASANNGVESTFDGASARALMESMLTLMRRGSEGHQALRAQPDVFFNLSAESNATHRHMLALREEREDWLDRWRRNPADPKVLAKFGGKAGADGMYHAIRDEYDVEARQFMRRTTGGYVDSVKSLQSMQPYDGPRLPREDEANGPRGFRDLTTAGPSLGTRGAVDSEPTLQSAATLVPEATSAQGPAQAQVRQPIMTTDMGMLGAGGPKPPKAKKKDRKDDDKDENRNSLEPATQQTTAPVIGSREGTAAENRETTPVQRHDGLLPPVIGARPGAIGVTGRAAGVPGGGKPTPPPPQVPRRTFTGNVSGVRAVARQYPAEGRIFRGGTTDGGGGQERPAPGYTRQPKAVHGDTDNPNRAVVRNSRAFGAEAAPPPVEPQPFEPTAESSRPSSEREWQTSRPVVAPVIRSRPHVEPEEVEHEPGPFLTHYNLGRER</sequence>
<accession>D3Q8X7</accession>
<dbReference type="HOGENOM" id="CLU_562465_0_0_11"/>
<keyword evidence="3" id="KW-1185">Reference proteome</keyword>
<evidence type="ECO:0000313" key="2">
    <source>
        <dbReference type="EMBL" id="ADD40586.1"/>
    </source>
</evidence>
<protein>
    <submittedName>
        <fullName evidence="2">Uncharacterized protein</fullName>
    </submittedName>
</protein>
<dbReference type="Proteomes" id="UP000000844">
    <property type="component" value="Chromosome"/>
</dbReference>